<evidence type="ECO:0000259" key="2">
    <source>
        <dbReference type="SMART" id="SM00382"/>
    </source>
</evidence>
<dbReference type="Pfam" id="PF13401">
    <property type="entry name" value="AAA_22"/>
    <property type="match status" value="1"/>
</dbReference>
<dbReference type="SUPFAM" id="SSF52540">
    <property type="entry name" value="P-loop containing nucleoside triphosphate hydrolases"/>
    <property type="match status" value="1"/>
</dbReference>
<dbReference type="InterPro" id="IPR052026">
    <property type="entry name" value="ExeA_AAA_ATPase_DNA-bind"/>
</dbReference>
<proteinExistence type="predicted"/>
<dbReference type="PANTHER" id="PTHR35894:SF1">
    <property type="entry name" value="PHOSPHORIBULOKINASE _ URIDINE KINASE FAMILY"/>
    <property type="match status" value="1"/>
</dbReference>
<dbReference type="GO" id="GO:0016887">
    <property type="term" value="F:ATP hydrolysis activity"/>
    <property type="evidence" value="ECO:0007669"/>
    <property type="project" value="InterPro"/>
</dbReference>
<keyword evidence="4" id="KW-1185">Reference proteome</keyword>
<evidence type="ECO:0000256" key="1">
    <source>
        <dbReference type="SAM" id="MobiDB-lite"/>
    </source>
</evidence>
<dbReference type="EMBL" id="SHLI01000001">
    <property type="protein sequence ID" value="RZU98377.1"/>
    <property type="molecule type" value="Genomic_DNA"/>
</dbReference>
<dbReference type="Proteomes" id="UP000292298">
    <property type="component" value="Unassembled WGS sequence"/>
</dbReference>
<name>A0A4Q8CZK7_9GAMM</name>
<reference evidence="3 4" key="1">
    <citation type="submission" date="2019-02" db="EMBL/GenBank/DDBJ databases">
        <title>Genomic Encyclopedia of Type Strains, Phase IV (KMG-IV): sequencing the most valuable type-strain genomes for metagenomic binning, comparative biology and taxonomic classification.</title>
        <authorList>
            <person name="Goeker M."/>
        </authorList>
    </citation>
    <scope>NUCLEOTIDE SEQUENCE [LARGE SCALE GENOMIC DNA]</scope>
    <source>
        <strain evidence="3 4">DSM 21056</strain>
    </source>
</reference>
<dbReference type="InterPro" id="IPR003593">
    <property type="entry name" value="AAA+_ATPase"/>
</dbReference>
<dbReference type="OrthoDB" id="9780149at2"/>
<organism evidence="3 4">
    <name type="scientific">Spiribacter vilamensis</name>
    <dbReference type="NCBI Taxonomy" id="531306"/>
    <lineage>
        <taxon>Bacteria</taxon>
        <taxon>Pseudomonadati</taxon>
        <taxon>Pseudomonadota</taxon>
        <taxon>Gammaproteobacteria</taxon>
        <taxon>Chromatiales</taxon>
        <taxon>Ectothiorhodospiraceae</taxon>
        <taxon>Spiribacter</taxon>
    </lineage>
</organism>
<comment type="caution">
    <text evidence="3">The sequence shown here is derived from an EMBL/GenBank/DDBJ whole genome shotgun (WGS) entry which is preliminary data.</text>
</comment>
<feature type="region of interest" description="Disordered" evidence="1">
    <location>
        <begin position="276"/>
        <end position="314"/>
    </location>
</feature>
<dbReference type="InterPro" id="IPR049945">
    <property type="entry name" value="AAA_22"/>
</dbReference>
<protein>
    <submittedName>
        <fullName evidence="3">Putative secretion ATPase (PEP-CTERM system associated)</fullName>
    </submittedName>
</protein>
<feature type="domain" description="AAA+ ATPase" evidence="2">
    <location>
        <begin position="42"/>
        <end position="204"/>
    </location>
</feature>
<sequence>MYERFYNLIGKPFQLSPDPAFFYGSRGHKRAAAYLEYGVEQGEGFIVITGEVGAGKTTLVRNLFRSLPLNRVVAAQIVSTQLDANDMLGAVCSAFGLGTEGGKAERLFRLEKHLQACQRAGKRCLLVVDEAQNLSPATLEELRMLSNFQSDSGSLLQSFLVGQPEFRDMFQGDAMRQLRQRVIATCHLGPLNADETREYIEHRLRKVGWEQDPSFTDAAFDALHRYSEGVPRRINTVCDRLLLMASLEERHEIDADGVQEVVDELDQDFGVREQIPAPDALQPPTDDPPAPTPPASSQPADDATHTAAQLERFASYTTAVSRRILKNLRQRH</sequence>
<dbReference type="SMART" id="SM00382">
    <property type="entry name" value="AAA"/>
    <property type="match status" value="1"/>
</dbReference>
<evidence type="ECO:0000313" key="3">
    <source>
        <dbReference type="EMBL" id="RZU98377.1"/>
    </source>
</evidence>
<dbReference type="Gene3D" id="3.40.50.300">
    <property type="entry name" value="P-loop containing nucleotide triphosphate hydrolases"/>
    <property type="match status" value="1"/>
</dbReference>
<accession>A0A4Q8CZK7</accession>
<dbReference type="NCBIfam" id="TIGR03015">
    <property type="entry name" value="pepcterm_ATPase"/>
    <property type="match status" value="1"/>
</dbReference>
<evidence type="ECO:0000313" key="4">
    <source>
        <dbReference type="Proteomes" id="UP000292298"/>
    </source>
</evidence>
<dbReference type="RefSeq" id="WP_130502696.1">
    <property type="nucleotide sequence ID" value="NZ_SHLI01000001.1"/>
</dbReference>
<feature type="compositionally biased region" description="Pro residues" evidence="1">
    <location>
        <begin position="285"/>
        <end position="296"/>
    </location>
</feature>
<dbReference type="InterPro" id="IPR027417">
    <property type="entry name" value="P-loop_NTPase"/>
</dbReference>
<dbReference type="PANTHER" id="PTHR35894">
    <property type="entry name" value="GENERAL SECRETION PATHWAY PROTEIN A-RELATED"/>
    <property type="match status" value="1"/>
</dbReference>
<dbReference type="AlphaFoldDB" id="A0A4Q8CZK7"/>
<dbReference type="InterPro" id="IPR017466">
    <property type="entry name" value="XrtA-assoc_ATPase-like"/>
</dbReference>
<gene>
    <name evidence="3" type="ORF">EV698_0622</name>
</gene>